<dbReference type="AlphaFoldDB" id="A0A8K1SUE2"/>
<feature type="transmembrane region" description="Helical" evidence="9">
    <location>
        <begin position="354"/>
        <end position="377"/>
    </location>
</feature>
<reference evidence="11" key="1">
    <citation type="submission" date="2019-03" db="EMBL/GenBank/DDBJ databases">
        <title>Complete Mitochondrial Genome of Pseudozyma sp. JCC207.</title>
        <authorList>
            <person name="Han J."/>
            <person name="An Y."/>
        </authorList>
    </citation>
    <scope>NUCLEOTIDE SEQUENCE</scope>
</reference>
<evidence type="ECO:0000256" key="9">
    <source>
        <dbReference type="SAM" id="Phobius"/>
    </source>
</evidence>
<comment type="catalytic activity">
    <reaction evidence="8">
        <text>a ubiquinone + NADH + 5 H(+)(in) = a ubiquinol + NAD(+) + 4 H(+)(out)</text>
        <dbReference type="Rhea" id="RHEA:29091"/>
        <dbReference type="Rhea" id="RHEA-COMP:9565"/>
        <dbReference type="Rhea" id="RHEA-COMP:9566"/>
        <dbReference type="ChEBI" id="CHEBI:15378"/>
        <dbReference type="ChEBI" id="CHEBI:16389"/>
        <dbReference type="ChEBI" id="CHEBI:17976"/>
        <dbReference type="ChEBI" id="CHEBI:57540"/>
        <dbReference type="ChEBI" id="CHEBI:57945"/>
        <dbReference type="EC" id="7.1.1.2"/>
    </reaction>
</comment>
<dbReference type="InterPro" id="IPR001750">
    <property type="entry name" value="ND/Mrp_TM"/>
</dbReference>
<feature type="transmembrane region" description="Helical" evidence="9">
    <location>
        <begin position="166"/>
        <end position="187"/>
    </location>
</feature>
<dbReference type="GO" id="GO:0042773">
    <property type="term" value="P:ATP synthesis coupled electron transport"/>
    <property type="evidence" value="ECO:0007669"/>
    <property type="project" value="InterPro"/>
</dbReference>
<keyword evidence="11" id="KW-0496">Mitochondrion</keyword>
<sequence>MVVMLSIGLISLLVAIPVFSYRITPSLFNRITSVVLIYSALLAFNGLHIESLASGVGIYSGLFHVTTLSVAIEGFLLFTGALILLGWGPITEKTNVSNSLRTTTVIPSISEYSLMILFTSMGATLLLSSSDLVSMYLSIELQSFAVYILATLYRDSESATSAGLKYFLLGGLSSALILLGTALIYSYTGLTQFESIYTLVQVTGSNTMGYSSVYNGGVTCGLLLIGIGFLFKVAAAPLHNWAPDVYDGVPTIVTSWLTTMPKISIFVFLLELQSGLEGSFESLSLLLGDDSSINIWKNLLLIASILSLIIGTVVGLSQYRIKRLLAYSTISHVGFLLLALAINTEESIESFLFYLIQYSLTNVNTFLILLAFGYILSTSKSYLLANRTSNKQSINTTDIQFIDQLKGQFKENPLLGLSLALCLFSMAGIPPLIGFFAKQMVLYSSTHGGYYFLSIIAILVSVISASYYLKIIRVIYFDTQDTSNDIVNTNTTEDLKENTTLPKITNVHSLLISSLTMIILLFVLQPSILLNSCHILALSLFYY</sequence>
<geneLocation type="mitochondrion" evidence="11"/>
<proteinExistence type="inferred from homology"/>
<feature type="transmembrane region" description="Helical" evidence="9">
    <location>
        <begin position="30"/>
        <end position="49"/>
    </location>
</feature>
<evidence type="ECO:0000256" key="6">
    <source>
        <dbReference type="ARBA" id="ARBA00023136"/>
    </source>
</evidence>
<dbReference type="EMBL" id="MK714018">
    <property type="protein sequence ID" value="UFQ87253.1"/>
    <property type="molecule type" value="Genomic_DNA"/>
</dbReference>
<evidence type="ECO:0000256" key="2">
    <source>
        <dbReference type="ARBA" id="ARBA00007012"/>
    </source>
</evidence>
<evidence type="ECO:0000256" key="3">
    <source>
        <dbReference type="ARBA" id="ARBA00021008"/>
    </source>
</evidence>
<comment type="similarity">
    <text evidence="2">Belongs to the complex I subunit 2 family.</text>
</comment>
<dbReference type="GO" id="GO:0016020">
    <property type="term" value="C:membrane"/>
    <property type="evidence" value="ECO:0007669"/>
    <property type="project" value="UniProtKB-SubCell"/>
</dbReference>
<feature type="transmembrane region" description="Helical" evidence="9">
    <location>
        <begin position="134"/>
        <end position="154"/>
    </location>
</feature>
<evidence type="ECO:0000256" key="1">
    <source>
        <dbReference type="ARBA" id="ARBA00004141"/>
    </source>
</evidence>
<feature type="transmembrane region" description="Helical" evidence="9">
    <location>
        <begin position="414"/>
        <end position="437"/>
    </location>
</feature>
<dbReference type="HAMAP" id="MF_00445">
    <property type="entry name" value="NDH1_NuoN_1"/>
    <property type="match status" value="1"/>
</dbReference>
<feature type="domain" description="NADH:quinone oxidoreductase/Mrp antiporter transmembrane" evidence="10">
    <location>
        <begin position="129"/>
        <end position="464"/>
    </location>
</feature>
<evidence type="ECO:0000256" key="5">
    <source>
        <dbReference type="ARBA" id="ARBA00022989"/>
    </source>
</evidence>
<keyword evidence="5 9" id="KW-1133">Transmembrane helix</keyword>
<dbReference type="GO" id="GO:0008137">
    <property type="term" value="F:NADH dehydrogenase (ubiquinone) activity"/>
    <property type="evidence" value="ECO:0007669"/>
    <property type="project" value="UniProtKB-EC"/>
</dbReference>
<evidence type="ECO:0000256" key="4">
    <source>
        <dbReference type="ARBA" id="ARBA00022692"/>
    </source>
</evidence>
<dbReference type="Pfam" id="PF00361">
    <property type="entry name" value="Proton_antipo_M"/>
    <property type="match status" value="1"/>
</dbReference>
<organism evidence="11">
    <name type="scientific">Pseudozyma sp</name>
    <dbReference type="NCBI Taxonomy" id="1902915"/>
    <lineage>
        <taxon>Eukaryota</taxon>
        <taxon>Fungi</taxon>
        <taxon>Dikarya</taxon>
        <taxon>Basidiomycota</taxon>
        <taxon>Ustilaginomycotina</taxon>
        <taxon>Ustilaginomycetes</taxon>
        <taxon>Ustilaginales</taxon>
        <taxon>Ustilaginaceae</taxon>
        <taxon>Pseudozyma</taxon>
    </lineage>
</organism>
<evidence type="ECO:0000256" key="7">
    <source>
        <dbReference type="ARBA" id="ARBA00031028"/>
    </source>
</evidence>
<feature type="transmembrane region" description="Helical" evidence="9">
    <location>
        <begin position="295"/>
        <end position="317"/>
    </location>
</feature>
<evidence type="ECO:0000259" key="10">
    <source>
        <dbReference type="Pfam" id="PF00361"/>
    </source>
</evidence>
<evidence type="ECO:0000313" key="11">
    <source>
        <dbReference type="EMBL" id="UFQ87253.1"/>
    </source>
</evidence>
<keyword evidence="6 9" id="KW-0472">Membrane</keyword>
<dbReference type="InterPro" id="IPR010096">
    <property type="entry name" value="NADH-Q_OxRdtase_suN/2"/>
</dbReference>
<keyword evidence="4 9" id="KW-0812">Transmembrane</keyword>
<feature type="transmembrane region" description="Helical" evidence="9">
    <location>
        <begin position="449"/>
        <end position="469"/>
    </location>
</feature>
<evidence type="ECO:0000256" key="8">
    <source>
        <dbReference type="ARBA" id="ARBA00049551"/>
    </source>
</evidence>
<protein>
    <recommendedName>
        <fullName evidence="3">NADH-ubiquinone oxidoreductase chain 2</fullName>
    </recommendedName>
    <alternativeName>
        <fullName evidence="7">NADH dehydrogenase subunit 2</fullName>
    </alternativeName>
</protein>
<feature type="transmembrane region" description="Helical" evidence="9">
    <location>
        <begin position="518"/>
        <end position="542"/>
    </location>
</feature>
<accession>A0A8K1SUE2</accession>
<feature type="transmembrane region" description="Helical" evidence="9">
    <location>
        <begin position="208"/>
        <end position="231"/>
    </location>
</feature>
<feature type="transmembrane region" description="Helical" evidence="9">
    <location>
        <begin position="61"/>
        <end position="85"/>
    </location>
</feature>
<feature type="transmembrane region" description="Helical" evidence="9">
    <location>
        <begin position="105"/>
        <end position="127"/>
    </location>
</feature>
<comment type="subcellular location">
    <subcellularLocation>
        <location evidence="1">Membrane</location>
        <topology evidence="1">Multi-pass membrane protein</topology>
    </subcellularLocation>
</comment>
<dbReference type="PANTHER" id="PTHR22773">
    <property type="entry name" value="NADH DEHYDROGENASE"/>
    <property type="match status" value="1"/>
</dbReference>
<name>A0A8K1SUE2_9BASI</name>
<feature type="transmembrane region" description="Helical" evidence="9">
    <location>
        <begin position="324"/>
        <end position="342"/>
    </location>
</feature>
<gene>
    <name evidence="11" type="primary">nad2</name>
</gene>